<keyword evidence="4" id="KW-0456">Lyase</keyword>
<evidence type="ECO:0000313" key="5">
    <source>
        <dbReference type="Proteomes" id="UP001595711"/>
    </source>
</evidence>
<dbReference type="InterPro" id="IPR003593">
    <property type="entry name" value="AAA+_ATPase"/>
</dbReference>
<dbReference type="PROSITE" id="PS00211">
    <property type="entry name" value="ABC_TRANSPORTER_1"/>
    <property type="match status" value="1"/>
</dbReference>
<accession>A0ABV7VGR1</accession>
<dbReference type="InterPro" id="IPR015854">
    <property type="entry name" value="ABC_transpr_LolD-like"/>
</dbReference>
<dbReference type="Gene3D" id="3.40.50.300">
    <property type="entry name" value="P-loop containing nucleotide triphosphate hydrolases"/>
    <property type="match status" value="1"/>
</dbReference>
<keyword evidence="2" id="KW-0067">ATP-binding</keyword>
<dbReference type="InterPro" id="IPR012701">
    <property type="entry name" value="CP_lyase_PhnL"/>
</dbReference>
<feature type="domain" description="ABC transporter" evidence="3">
    <location>
        <begin position="12"/>
        <end position="239"/>
    </location>
</feature>
<dbReference type="RefSeq" id="WP_379726114.1">
    <property type="nucleotide sequence ID" value="NZ_JBHRYJ010000002.1"/>
</dbReference>
<proteinExistence type="predicted"/>
<keyword evidence="5" id="KW-1185">Reference proteome</keyword>
<evidence type="ECO:0000256" key="1">
    <source>
        <dbReference type="ARBA" id="ARBA00022741"/>
    </source>
</evidence>
<dbReference type="PROSITE" id="PS50893">
    <property type="entry name" value="ABC_TRANSPORTER_2"/>
    <property type="match status" value="1"/>
</dbReference>
<comment type="caution">
    <text evidence="4">The sequence shown here is derived from an EMBL/GenBank/DDBJ whole genome shotgun (WGS) entry which is preliminary data.</text>
</comment>
<evidence type="ECO:0000259" key="3">
    <source>
        <dbReference type="PROSITE" id="PS50893"/>
    </source>
</evidence>
<dbReference type="InterPro" id="IPR003439">
    <property type="entry name" value="ABC_transporter-like_ATP-bd"/>
</dbReference>
<dbReference type="InterPro" id="IPR017871">
    <property type="entry name" value="ABC_transporter-like_CS"/>
</dbReference>
<name>A0ABV7VGR1_9PROT</name>
<dbReference type="InterPro" id="IPR027417">
    <property type="entry name" value="P-loop_NTPase"/>
</dbReference>
<dbReference type="NCBIfam" id="TIGR02324">
    <property type="entry name" value="CP_lyasePhnL"/>
    <property type="match status" value="1"/>
</dbReference>
<organism evidence="4 5">
    <name type="scientific">Ferrovibrio xuzhouensis</name>
    <dbReference type="NCBI Taxonomy" id="1576914"/>
    <lineage>
        <taxon>Bacteria</taxon>
        <taxon>Pseudomonadati</taxon>
        <taxon>Pseudomonadota</taxon>
        <taxon>Alphaproteobacteria</taxon>
        <taxon>Rhodospirillales</taxon>
        <taxon>Rhodospirillaceae</taxon>
        <taxon>Ferrovibrio</taxon>
    </lineage>
</organism>
<dbReference type="GO" id="GO:0016829">
    <property type="term" value="F:lyase activity"/>
    <property type="evidence" value="ECO:0007669"/>
    <property type="project" value="UniProtKB-KW"/>
</dbReference>
<evidence type="ECO:0000256" key="2">
    <source>
        <dbReference type="ARBA" id="ARBA00022840"/>
    </source>
</evidence>
<dbReference type="SUPFAM" id="SSF52540">
    <property type="entry name" value="P-loop containing nucleoside triphosphate hydrolases"/>
    <property type="match status" value="1"/>
</dbReference>
<evidence type="ECO:0000313" key="4">
    <source>
        <dbReference type="EMBL" id="MFC3676117.1"/>
    </source>
</evidence>
<dbReference type="SMART" id="SM00382">
    <property type="entry name" value="AAA"/>
    <property type="match status" value="1"/>
</dbReference>
<dbReference type="Pfam" id="PF00005">
    <property type="entry name" value="ABC_tran"/>
    <property type="match status" value="1"/>
</dbReference>
<sequence length="239" mass="25733">MSIMDMTGTEMIRVENLDKTFTLHLRGGVALPVLRDTSLSVAAGECVTLHGPSGAGKSTLLRSIYGNYRPQAGRILIRHDGALANIVGAPARLVLDIRRRTLGYVTQFLRVIPRVSTVDIVAEPLLARGLPAADATAQARALLARLQIAEKMWDLPPATFSGGEQQRINIARGFAADFPILLLDEPTASLDERNRKIVIDLINDARARGTAIVAIVHDAETRAAITTRLLPLQAHGVAA</sequence>
<dbReference type="EMBL" id="JBHRYJ010000002">
    <property type="protein sequence ID" value="MFC3676117.1"/>
    <property type="molecule type" value="Genomic_DNA"/>
</dbReference>
<dbReference type="Proteomes" id="UP001595711">
    <property type="component" value="Unassembled WGS sequence"/>
</dbReference>
<keyword evidence="1" id="KW-0547">Nucleotide-binding</keyword>
<protein>
    <submittedName>
        <fullName evidence="4">Phosphonate C-P lyase system protein PhnL</fullName>
    </submittedName>
</protein>
<dbReference type="PANTHER" id="PTHR24220">
    <property type="entry name" value="IMPORT ATP-BINDING PROTEIN"/>
    <property type="match status" value="1"/>
</dbReference>
<dbReference type="PANTHER" id="PTHR24220:SF86">
    <property type="entry name" value="ABC TRANSPORTER ABCH.1"/>
    <property type="match status" value="1"/>
</dbReference>
<gene>
    <name evidence="4" type="primary">phnL</name>
    <name evidence="4" type="ORF">ACFOOQ_11220</name>
</gene>
<reference evidence="5" key="1">
    <citation type="journal article" date="2019" name="Int. J. Syst. Evol. Microbiol.">
        <title>The Global Catalogue of Microorganisms (GCM) 10K type strain sequencing project: providing services to taxonomists for standard genome sequencing and annotation.</title>
        <authorList>
            <consortium name="The Broad Institute Genomics Platform"/>
            <consortium name="The Broad Institute Genome Sequencing Center for Infectious Disease"/>
            <person name="Wu L."/>
            <person name="Ma J."/>
        </authorList>
    </citation>
    <scope>NUCLEOTIDE SEQUENCE [LARGE SCALE GENOMIC DNA]</scope>
    <source>
        <strain evidence="5">KCTC 42182</strain>
    </source>
</reference>